<evidence type="ECO:0000256" key="13">
    <source>
        <dbReference type="ARBA" id="ARBA00023136"/>
    </source>
</evidence>
<dbReference type="SMART" id="SM00369">
    <property type="entry name" value="LRR_TYP"/>
    <property type="match status" value="8"/>
</dbReference>
<reference evidence="21" key="2">
    <citation type="submission" date="2023-04" db="EMBL/GenBank/DDBJ databases">
        <authorList>
            <person name="Bruccoleri R.E."/>
            <person name="Oakeley E.J."/>
            <person name="Faust A.-M."/>
            <person name="Dessus-Babus S."/>
            <person name="Altorfer M."/>
            <person name="Burckhardt D."/>
            <person name="Oertli M."/>
            <person name="Naumann U."/>
            <person name="Petersen F."/>
            <person name="Wong J."/>
        </authorList>
    </citation>
    <scope>NUCLEOTIDE SEQUENCE</scope>
    <source>
        <strain evidence="21">GSM-AAB239-AS_SAM_17_03QT</strain>
        <tissue evidence="21">Leaf</tissue>
    </source>
</reference>
<evidence type="ECO:0000313" key="22">
    <source>
        <dbReference type="Proteomes" id="UP001140949"/>
    </source>
</evidence>
<evidence type="ECO:0000256" key="11">
    <source>
        <dbReference type="ARBA" id="ARBA00022840"/>
    </source>
</evidence>
<dbReference type="PRINTS" id="PR00019">
    <property type="entry name" value="LEURICHRPT"/>
</dbReference>
<dbReference type="Gene3D" id="3.30.200.20">
    <property type="entry name" value="Phosphorylase Kinase, domain 1"/>
    <property type="match status" value="1"/>
</dbReference>
<organism evidence="21 22">
    <name type="scientific">Iris pallida</name>
    <name type="common">Sweet iris</name>
    <dbReference type="NCBI Taxonomy" id="29817"/>
    <lineage>
        <taxon>Eukaryota</taxon>
        <taxon>Viridiplantae</taxon>
        <taxon>Streptophyta</taxon>
        <taxon>Embryophyta</taxon>
        <taxon>Tracheophyta</taxon>
        <taxon>Spermatophyta</taxon>
        <taxon>Magnoliopsida</taxon>
        <taxon>Liliopsida</taxon>
        <taxon>Asparagales</taxon>
        <taxon>Iridaceae</taxon>
        <taxon>Iridoideae</taxon>
        <taxon>Irideae</taxon>
        <taxon>Iris</taxon>
    </lineage>
</organism>
<dbReference type="FunFam" id="1.10.510.10:FF:000388">
    <property type="entry name" value="Leucine-rich repeat receptor-like tyrosine-protein kinase PXC3"/>
    <property type="match status" value="1"/>
</dbReference>
<dbReference type="GO" id="GO:0004674">
    <property type="term" value="F:protein serine/threonine kinase activity"/>
    <property type="evidence" value="ECO:0007669"/>
    <property type="project" value="UniProtKB-KW"/>
</dbReference>
<dbReference type="InterPro" id="IPR051420">
    <property type="entry name" value="Ser_Thr_Kinases_DiverseReg"/>
</dbReference>
<dbReference type="PANTHER" id="PTHR48005:SF10">
    <property type="entry name" value="LEUCINE-RICH REPEAT RECEPTOR-LIKE TYROSINE-PROTEIN KINASE PXC3 ISOFORM X1"/>
    <property type="match status" value="1"/>
</dbReference>
<dbReference type="InterPro" id="IPR000719">
    <property type="entry name" value="Prot_kinase_dom"/>
</dbReference>
<evidence type="ECO:0000256" key="17">
    <source>
        <dbReference type="ARBA" id="ARBA00048679"/>
    </source>
</evidence>
<evidence type="ECO:0000256" key="12">
    <source>
        <dbReference type="ARBA" id="ARBA00022989"/>
    </source>
</evidence>
<evidence type="ECO:0000256" key="7">
    <source>
        <dbReference type="ARBA" id="ARBA00022729"/>
    </source>
</evidence>
<dbReference type="Gene3D" id="3.80.10.10">
    <property type="entry name" value="Ribonuclease Inhibitor"/>
    <property type="match status" value="3"/>
</dbReference>
<proteinExistence type="predicted"/>
<feature type="signal peptide" evidence="19">
    <location>
        <begin position="1"/>
        <end position="24"/>
    </location>
</feature>
<comment type="subcellular location">
    <subcellularLocation>
        <location evidence="1">Membrane</location>
        <topology evidence="1">Single-pass type I membrane protein</topology>
    </subcellularLocation>
</comment>
<dbReference type="PANTHER" id="PTHR48005">
    <property type="entry name" value="LEUCINE RICH REPEAT KINASE 2"/>
    <property type="match status" value="1"/>
</dbReference>
<evidence type="ECO:0000256" key="19">
    <source>
        <dbReference type="SAM" id="SignalP"/>
    </source>
</evidence>
<sequence length="954" mass="102389">MKRWYAPSAFLFLFLFLVVVVVHGAGAGAGDDSETMHALSLLVPPSSTKWNTTNPNPCKWNGVNCTTTTTQVLSLSLSGFGLSNASELFFLLLCNLTSLRSLDLSLNSLSSIPAPFLSSSDTCTGLSHLTSLNLSSNNLAGPLPNLSATFAALETLDLSANHLEGEVGPQLSALNSLKALSLANNLFTGAIPPLPVGLRQLVLSFNLFTGSIPNATLLNLKNLTLLDLTFNFLAGPIPDAIGELSNLERVQLSANRLSGEIPVGLASIASLRYFGANQNWLSGTIPPGLTRYVTNLDLSYNKLSGQIPPDLLSPPALLYVDLSYNRLGGTIPANLSSGLYRLRLSGNSLGGTVPTTTIGSPSSSSLTYLELDNNKLGGEIPRQLGDCRNLTLLNLAGNRLHGTLPKELGNLKEMVIIYLQDNHLTGGIPKELLRLEQLNTLNISRNFLSGAIPPEISSLQKLARLNLEGNGLNGSIPETINALQNLIELQLGNNKLNGVVPRMPISLSLALNLSSNSFAGPIPSYLAGLQQLEILDLSNNEFSGQVPSSLILMQSLTQLVLSNNRLSGTFPTFPSYVHVNAAGNKDLVFPPPPAPGASSKRKSSRVLIVVVAVVSAVIGLGLAAAVLLLCVSNRVYRVEDQVEDAILQLEERPQIISGCFLTSNSIHKSNIDFIRAMEVARSPSNITLKTRFSTYYRAEMPSGMKYSVKKLNWSEKIFQMGSPERFGQELEVLGRLSNSNLMVPLAYVLTEDDAYLFYESVHEGTLFDFLHKGSESSLDWQSRYSIALGVAQGLSFLHGCVQPVLLMDLSTKSIHLKSKSEPQIGDIELCKVIDPSKSTGNLSTVAGSVGYIPPEYAYTMRVTMSGNVYSFGVILLELLTGKPPVSHGVELAKWASSFSGKLGQEQILDSSVCGTSPASRSQMMSVLKVALSCVSSSPDARPKMRNVSSMLLNA</sequence>
<keyword evidence="9" id="KW-0547">Nucleotide-binding</keyword>
<evidence type="ECO:0000256" key="1">
    <source>
        <dbReference type="ARBA" id="ARBA00004479"/>
    </source>
</evidence>
<feature type="domain" description="Protein kinase" evidence="20">
    <location>
        <begin position="681"/>
        <end position="954"/>
    </location>
</feature>
<evidence type="ECO:0000313" key="21">
    <source>
        <dbReference type="EMBL" id="KAJ6817208.1"/>
    </source>
</evidence>
<dbReference type="GO" id="GO:0005524">
    <property type="term" value="F:ATP binding"/>
    <property type="evidence" value="ECO:0007669"/>
    <property type="project" value="UniProtKB-KW"/>
</dbReference>
<keyword evidence="22" id="KW-1185">Reference proteome</keyword>
<keyword evidence="13 18" id="KW-0472">Membrane</keyword>
<dbReference type="InterPro" id="IPR001611">
    <property type="entry name" value="Leu-rich_rpt"/>
</dbReference>
<dbReference type="SUPFAM" id="SSF52047">
    <property type="entry name" value="RNI-like"/>
    <property type="match status" value="1"/>
</dbReference>
<keyword evidence="12 18" id="KW-1133">Transmembrane helix</keyword>
<keyword evidence="14 21" id="KW-0675">Receptor</keyword>
<evidence type="ECO:0000256" key="3">
    <source>
        <dbReference type="ARBA" id="ARBA00022527"/>
    </source>
</evidence>
<evidence type="ECO:0000256" key="16">
    <source>
        <dbReference type="ARBA" id="ARBA00047899"/>
    </source>
</evidence>
<dbReference type="GO" id="GO:0016020">
    <property type="term" value="C:membrane"/>
    <property type="evidence" value="ECO:0007669"/>
    <property type="project" value="UniProtKB-SubCell"/>
</dbReference>
<dbReference type="FunFam" id="3.80.10.10:FF:000095">
    <property type="entry name" value="LRR receptor-like serine/threonine-protein kinase GSO1"/>
    <property type="match status" value="2"/>
</dbReference>
<dbReference type="Pfam" id="PF13855">
    <property type="entry name" value="LRR_8"/>
    <property type="match status" value="1"/>
</dbReference>
<dbReference type="SUPFAM" id="SSF52058">
    <property type="entry name" value="L domain-like"/>
    <property type="match status" value="1"/>
</dbReference>
<dbReference type="SUPFAM" id="SSF56112">
    <property type="entry name" value="Protein kinase-like (PK-like)"/>
    <property type="match status" value="1"/>
</dbReference>
<evidence type="ECO:0000259" key="20">
    <source>
        <dbReference type="PROSITE" id="PS50011"/>
    </source>
</evidence>
<dbReference type="InterPro" id="IPR003591">
    <property type="entry name" value="Leu-rich_rpt_typical-subtyp"/>
</dbReference>
<reference evidence="21" key="1">
    <citation type="journal article" date="2023" name="GigaByte">
        <title>Genome assembly of the bearded iris, Iris pallida Lam.</title>
        <authorList>
            <person name="Bruccoleri R.E."/>
            <person name="Oakeley E.J."/>
            <person name="Faust A.M.E."/>
            <person name="Altorfer M."/>
            <person name="Dessus-Babus S."/>
            <person name="Burckhardt D."/>
            <person name="Oertli M."/>
            <person name="Naumann U."/>
            <person name="Petersen F."/>
            <person name="Wong J."/>
        </authorList>
    </citation>
    <scope>NUCLEOTIDE SEQUENCE</scope>
    <source>
        <strain evidence="21">GSM-AAB239-AS_SAM_17_03QT</strain>
    </source>
</reference>
<dbReference type="Pfam" id="PF00560">
    <property type="entry name" value="LRR_1"/>
    <property type="match status" value="8"/>
</dbReference>
<evidence type="ECO:0000256" key="10">
    <source>
        <dbReference type="ARBA" id="ARBA00022777"/>
    </source>
</evidence>
<dbReference type="PROSITE" id="PS51450">
    <property type="entry name" value="LRR"/>
    <property type="match status" value="1"/>
</dbReference>
<evidence type="ECO:0000256" key="9">
    <source>
        <dbReference type="ARBA" id="ARBA00022741"/>
    </source>
</evidence>
<evidence type="ECO:0000256" key="2">
    <source>
        <dbReference type="ARBA" id="ARBA00012513"/>
    </source>
</evidence>
<keyword evidence="6 18" id="KW-0812">Transmembrane</keyword>
<accession>A0AAX6FM84</accession>
<evidence type="ECO:0000256" key="14">
    <source>
        <dbReference type="ARBA" id="ARBA00023170"/>
    </source>
</evidence>
<keyword evidence="7 19" id="KW-0732">Signal</keyword>
<evidence type="ECO:0000256" key="6">
    <source>
        <dbReference type="ARBA" id="ARBA00022692"/>
    </source>
</evidence>
<dbReference type="Gene3D" id="1.10.510.10">
    <property type="entry name" value="Transferase(Phosphotransferase) domain 1"/>
    <property type="match status" value="1"/>
</dbReference>
<evidence type="ECO:0000256" key="5">
    <source>
        <dbReference type="ARBA" id="ARBA00022679"/>
    </source>
</evidence>
<comment type="catalytic activity">
    <reaction evidence="17">
        <text>L-seryl-[protein] + ATP = O-phospho-L-seryl-[protein] + ADP + H(+)</text>
        <dbReference type="Rhea" id="RHEA:17989"/>
        <dbReference type="Rhea" id="RHEA-COMP:9863"/>
        <dbReference type="Rhea" id="RHEA-COMP:11604"/>
        <dbReference type="ChEBI" id="CHEBI:15378"/>
        <dbReference type="ChEBI" id="CHEBI:29999"/>
        <dbReference type="ChEBI" id="CHEBI:30616"/>
        <dbReference type="ChEBI" id="CHEBI:83421"/>
        <dbReference type="ChEBI" id="CHEBI:456216"/>
        <dbReference type="EC" id="2.7.11.1"/>
    </reaction>
</comment>
<protein>
    <recommendedName>
        <fullName evidence="2">non-specific serine/threonine protein kinase</fullName>
        <ecNumber evidence="2">2.7.11.1</ecNumber>
    </recommendedName>
</protein>
<keyword evidence="11" id="KW-0067">ATP-binding</keyword>
<dbReference type="PROSITE" id="PS50011">
    <property type="entry name" value="PROTEIN_KINASE_DOM"/>
    <property type="match status" value="1"/>
</dbReference>
<dbReference type="FunFam" id="3.30.200.20:FF:000454">
    <property type="entry name" value="Leucine-rich repeat receptor-like tyrosine-protein kinase PXC3"/>
    <property type="match status" value="1"/>
</dbReference>
<feature type="transmembrane region" description="Helical" evidence="18">
    <location>
        <begin position="606"/>
        <end position="631"/>
    </location>
</feature>
<keyword evidence="4" id="KW-0433">Leucine-rich repeat</keyword>
<comment type="catalytic activity">
    <reaction evidence="16">
        <text>L-threonyl-[protein] + ATP = O-phospho-L-threonyl-[protein] + ADP + H(+)</text>
        <dbReference type="Rhea" id="RHEA:46608"/>
        <dbReference type="Rhea" id="RHEA-COMP:11060"/>
        <dbReference type="Rhea" id="RHEA-COMP:11605"/>
        <dbReference type="ChEBI" id="CHEBI:15378"/>
        <dbReference type="ChEBI" id="CHEBI:30013"/>
        <dbReference type="ChEBI" id="CHEBI:30616"/>
        <dbReference type="ChEBI" id="CHEBI:61977"/>
        <dbReference type="ChEBI" id="CHEBI:456216"/>
        <dbReference type="EC" id="2.7.11.1"/>
    </reaction>
</comment>
<dbReference type="InterPro" id="IPR032675">
    <property type="entry name" value="LRR_dom_sf"/>
</dbReference>
<keyword evidence="10 21" id="KW-0418">Kinase</keyword>
<dbReference type="EC" id="2.7.11.1" evidence="2"/>
<evidence type="ECO:0000256" key="8">
    <source>
        <dbReference type="ARBA" id="ARBA00022737"/>
    </source>
</evidence>
<keyword evidence="15" id="KW-0325">Glycoprotein</keyword>
<gene>
    <name evidence="21" type="ORF">M6B38_411690</name>
</gene>
<evidence type="ECO:0000256" key="4">
    <source>
        <dbReference type="ARBA" id="ARBA00022614"/>
    </source>
</evidence>
<dbReference type="Proteomes" id="UP001140949">
    <property type="component" value="Unassembled WGS sequence"/>
</dbReference>
<keyword evidence="8" id="KW-0677">Repeat</keyword>
<name>A0AAX6FM84_IRIPA</name>
<comment type="caution">
    <text evidence="21">The sequence shown here is derived from an EMBL/GenBank/DDBJ whole genome shotgun (WGS) entry which is preliminary data.</text>
</comment>
<keyword evidence="3" id="KW-0723">Serine/threonine-protein kinase</keyword>
<keyword evidence="5" id="KW-0808">Transferase</keyword>
<evidence type="ECO:0000256" key="18">
    <source>
        <dbReference type="SAM" id="Phobius"/>
    </source>
</evidence>
<feature type="chain" id="PRO_5043321143" description="non-specific serine/threonine protein kinase" evidence="19">
    <location>
        <begin position="25"/>
        <end position="954"/>
    </location>
</feature>
<dbReference type="InterPro" id="IPR011009">
    <property type="entry name" value="Kinase-like_dom_sf"/>
</dbReference>
<dbReference type="EMBL" id="JANAVB010027997">
    <property type="protein sequence ID" value="KAJ6817208.1"/>
    <property type="molecule type" value="Genomic_DNA"/>
</dbReference>
<dbReference type="Pfam" id="PF00069">
    <property type="entry name" value="Pkinase"/>
    <property type="match status" value="1"/>
</dbReference>
<dbReference type="AlphaFoldDB" id="A0AAX6FM84"/>
<evidence type="ECO:0000256" key="15">
    <source>
        <dbReference type="ARBA" id="ARBA00023180"/>
    </source>
</evidence>